<dbReference type="Pfam" id="PF00319">
    <property type="entry name" value="SRF-TF"/>
    <property type="match status" value="1"/>
</dbReference>
<dbReference type="InterPro" id="IPR002100">
    <property type="entry name" value="TF_MADSbox"/>
</dbReference>
<evidence type="ECO:0000256" key="1">
    <source>
        <dbReference type="ARBA" id="ARBA00004123"/>
    </source>
</evidence>
<sequence length="184" mass="20001">MQKIADKNALFISFSKRKNGVFTKASDLSTLCGTDVAVVVFPDRQAVLLRQPGPGADPGSLFLGGVFPSLGSQEEQMYRRKSVHERNMEVMELSRQVEAQRAKKAELEAQLNVATEGLEWLKDLDNVSVRQLDKLVESLELLKTRAQNRFTRLVSSAGASASNAGAMAGHAATSAAEGRRPSIQ</sequence>
<keyword evidence="10" id="KW-1185">Reference proteome</keyword>
<evidence type="ECO:0000256" key="5">
    <source>
        <dbReference type="ARBA" id="ARBA00023242"/>
    </source>
</evidence>
<accession>A0A9E7FT58</accession>
<feature type="region of interest" description="Disordered" evidence="7">
    <location>
        <begin position="161"/>
        <end position="184"/>
    </location>
</feature>
<evidence type="ECO:0000259" key="8">
    <source>
        <dbReference type="PROSITE" id="PS50066"/>
    </source>
</evidence>
<dbReference type="EMBL" id="CP097507">
    <property type="protein sequence ID" value="URE01766.1"/>
    <property type="molecule type" value="Genomic_DNA"/>
</dbReference>
<protein>
    <submittedName>
        <fullName evidence="9">Agamous-like MADS-box protein</fullName>
    </submittedName>
</protein>
<gene>
    <name evidence="9" type="ORF">MUK42_21466</name>
</gene>
<evidence type="ECO:0000256" key="3">
    <source>
        <dbReference type="ARBA" id="ARBA00023125"/>
    </source>
</evidence>
<dbReference type="GO" id="GO:0005634">
    <property type="term" value="C:nucleus"/>
    <property type="evidence" value="ECO:0007669"/>
    <property type="project" value="UniProtKB-SubCell"/>
</dbReference>
<dbReference type="InterPro" id="IPR036879">
    <property type="entry name" value="TF_MADSbox_sf"/>
</dbReference>
<name>A0A9E7FT58_9LILI</name>
<dbReference type="GO" id="GO:0000981">
    <property type="term" value="F:DNA-binding transcription factor activity, RNA polymerase II-specific"/>
    <property type="evidence" value="ECO:0007669"/>
    <property type="project" value="TreeGrafter"/>
</dbReference>
<reference evidence="9" key="1">
    <citation type="submission" date="2022-05" db="EMBL/GenBank/DDBJ databases">
        <title>The Musa troglodytarum L. genome provides insights into the mechanism of non-climacteric behaviour and enrichment of carotenoids.</title>
        <authorList>
            <person name="Wang J."/>
        </authorList>
    </citation>
    <scope>NUCLEOTIDE SEQUENCE</scope>
    <source>
        <tissue evidence="9">Leaf</tissue>
    </source>
</reference>
<dbReference type="AlphaFoldDB" id="A0A9E7FT58"/>
<dbReference type="OrthoDB" id="1896642at2759"/>
<keyword evidence="4" id="KW-0804">Transcription</keyword>
<dbReference type="CDD" id="cd00120">
    <property type="entry name" value="MADS"/>
    <property type="match status" value="1"/>
</dbReference>
<keyword evidence="2" id="KW-0805">Transcription regulation</keyword>
<evidence type="ECO:0000256" key="4">
    <source>
        <dbReference type="ARBA" id="ARBA00023163"/>
    </source>
</evidence>
<dbReference type="GO" id="GO:0000978">
    <property type="term" value="F:RNA polymerase II cis-regulatory region sequence-specific DNA binding"/>
    <property type="evidence" value="ECO:0007669"/>
    <property type="project" value="TreeGrafter"/>
</dbReference>
<dbReference type="GO" id="GO:0046983">
    <property type="term" value="F:protein dimerization activity"/>
    <property type="evidence" value="ECO:0007669"/>
    <property type="project" value="InterPro"/>
</dbReference>
<feature type="domain" description="MADS-box" evidence="8">
    <location>
        <begin position="1"/>
        <end position="44"/>
    </location>
</feature>
<dbReference type="PANTHER" id="PTHR11945:SF776">
    <property type="entry name" value="AGAMOUS-LIKE 50-RELATED"/>
    <property type="match status" value="1"/>
</dbReference>
<evidence type="ECO:0000313" key="10">
    <source>
        <dbReference type="Proteomes" id="UP001055439"/>
    </source>
</evidence>
<feature type="compositionally biased region" description="Low complexity" evidence="7">
    <location>
        <begin position="161"/>
        <end position="176"/>
    </location>
</feature>
<comment type="subcellular location">
    <subcellularLocation>
        <location evidence="1">Nucleus</location>
    </subcellularLocation>
</comment>
<dbReference type="Proteomes" id="UP001055439">
    <property type="component" value="Chromosome 5"/>
</dbReference>
<dbReference type="PANTHER" id="PTHR11945">
    <property type="entry name" value="MADS BOX PROTEIN"/>
    <property type="match status" value="1"/>
</dbReference>
<keyword evidence="6" id="KW-0175">Coiled coil</keyword>
<organism evidence="9 10">
    <name type="scientific">Musa troglodytarum</name>
    <name type="common">fe'i banana</name>
    <dbReference type="NCBI Taxonomy" id="320322"/>
    <lineage>
        <taxon>Eukaryota</taxon>
        <taxon>Viridiplantae</taxon>
        <taxon>Streptophyta</taxon>
        <taxon>Embryophyta</taxon>
        <taxon>Tracheophyta</taxon>
        <taxon>Spermatophyta</taxon>
        <taxon>Magnoliopsida</taxon>
        <taxon>Liliopsida</taxon>
        <taxon>Zingiberales</taxon>
        <taxon>Musaceae</taxon>
        <taxon>Musa</taxon>
    </lineage>
</organism>
<evidence type="ECO:0000256" key="6">
    <source>
        <dbReference type="SAM" id="Coils"/>
    </source>
</evidence>
<dbReference type="Gene3D" id="3.40.1810.10">
    <property type="entry name" value="Transcription factor, MADS-box"/>
    <property type="match status" value="1"/>
</dbReference>
<evidence type="ECO:0000313" key="9">
    <source>
        <dbReference type="EMBL" id="URE01766.1"/>
    </source>
</evidence>
<dbReference type="PROSITE" id="PS50066">
    <property type="entry name" value="MADS_BOX_2"/>
    <property type="match status" value="1"/>
</dbReference>
<feature type="coiled-coil region" evidence="6">
    <location>
        <begin position="90"/>
        <end position="149"/>
    </location>
</feature>
<dbReference type="SMART" id="SM00432">
    <property type="entry name" value="MADS"/>
    <property type="match status" value="1"/>
</dbReference>
<keyword evidence="3" id="KW-0238">DNA-binding</keyword>
<evidence type="ECO:0000256" key="7">
    <source>
        <dbReference type="SAM" id="MobiDB-lite"/>
    </source>
</evidence>
<evidence type="ECO:0000256" key="2">
    <source>
        <dbReference type="ARBA" id="ARBA00023015"/>
    </source>
</evidence>
<dbReference type="SUPFAM" id="SSF55455">
    <property type="entry name" value="SRF-like"/>
    <property type="match status" value="1"/>
</dbReference>
<proteinExistence type="predicted"/>
<keyword evidence="5" id="KW-0539">Nucleus</keyword>